<evidence type="ECO:0000313" key="2">
    <source>
        <dbReference type="EMBL" id="EIE91100.1"/>
    </source>
</evidence>
<name>I1CRM0_RHIO9</name>
<proteinExistence type="predicted"/>
<gene>
    <name evidence="2" type="ORF">RO3G_15811</name>
</gene>
<reference evidence="2 3" key="1">
    <citation type="journal article" date="2009" name="PLoS Genet.">
        <title>Genomic analysis of the basal lineage fungus Rhizopus oryzae reveals a whole-genome duplication.</title>
        <authorList>
            <person name="Ma L.-J."/>
            <person name="Ibrahim A.S."/>
            <person name="Skory C."/>
            <person name="Grabherr M.G."/>
            <person name="Burger G."/>
            <person name="Butler M."/>
            <person name="Elias M."/>
            <person name="Idnurm A."/>
            <person name="Lang B.F."/>
            <person name="Sone T."/>
            <person name="Abe A."/>
            <person name="Calvo S.E."/>
            <person name="Corrochano L.M."/>
            <person name="Engels R."/>
            <person name="Fu J."/>
            <person name="Hansberg W."/>
            <person name="Kim J.-M."/>
            <person name="Kodira C.D."/>
            <person name="Koehrsen M.J."/>
            <person name="Liu B."/>
            <person name="Miranda-Saavedra D."/>
            <person name="O'Leary S."/>
            <person name="Ortiz-Castellanos L."/>
            <person name="Poulter R."/>
            <person name="Rodriguez-Romero J."/>
            <person name="Ruiz-Herrera J."/>
            <person name="Shen Y.-Q."/>
            <person name="Zeng Q."/>
            <person name="Galagan J."/>
            <person name="Birren B.W."/>
            <person name="Cuomo C.A."/>
            <person name="Wickes B.L."/>
        </authorList>
    </citation>
    <scope>NUCLEOTIDE SEQUENCE [LARGE SCALE GENOMIC DNA]</scope>
    <source>
        <strain evidence="3">RA 99-880 / ATCC MYA-4621 / FGSC 9543 / NRRL 43880</strain>
    </source>
</reference>
<dbReference type="EMBL" id="CH476748">
    <property type="protein sequence ID" value="EIE91100.1"/>
    <property type="molecule type" value="Genomic_DNA"/>
</dbReference>
<organism evidence="2 3">
    <name type="scientific">Rhizopus delemar (strain RA 99-880 / ATCC MYA-4621 / FGSC 9543 / NRRL 43880)</name>
    <name type="common">Mucormycosis agent</name>
    <name type="synonym">Rhizopus arrhizus var. delemar</name>
    <dbReference type="NCBI Taxonomy" id="246409"/>
    <lineage>
        <taxon>Eukaryota</taxon>
        <taxon>Fungi</taxon>
        <taxon>Fungi incertae sedis</taxon>
        <taxon>Mucoromycota</taxon>
        <taxon>Mucoromycotina</taxon>
        <taxon>Mucoromycetes</taxon>
        <taxon>Mucorales</taxon>
        <taxon>Mucorineae</taxon>
        <taxon>Rhizopodaceae</taxon>
        <taxon>Rhizopus</taxon>
    </lineage>
</organism>
<dbReference type="GeneID" id="93622776"/>
<feature type="coiled-coil region" evidence="1">
    <location>
        <begin position="84"/>
        <end position="118"/>
    </location>
</feature>
<evidence type="ECO:0008006" key="4">
    <source>
        <dbReference type="Google" id="ProtNLM"/>
    </source>
</evidence>
<dbReference type="RefSeq" id="XP_067526496.1">
    <property type="nucleotide sequence ID" value="XM_067670395.1"/>
</dbReference>
<dbReference type="STRING" id="246409.I1CRM0"/>
<dbReference type="Gene3D" id="3.30.420.10">
    <property type="entry name" value="Ribonuclease H-like superfamily/Ribonuclease H"/>
    <property type="match status" value="1"/>
</dbReference>
<evidence type="ECO:0000256" key="1">
    <source>
        <dbReference type="SAM" id="Coils"/>
    </source>
</evidence>
<keyword evidence="3" id="KW-1185">Reference proteome</keyword>
<evidence type="ECO:0000313" key="3">
    <source>
        <dbReference type="Proteomes" id="UP000009138"/>
    </source>
</evidence>
<protein>
    <recommendedName>
        <fullName evidence="4">Tc1-like transposase DDE domain-containing protein</fullName>
    </recommendedName>
</protein>
<dbReference type="AlphaFoldDB" id="I1CRM0"/>
<dbReference type="InterPro" id="IPR036397">
    <property type="entry name" value="RNaseH_sf"/>
</dbReference>
<dbReference type="InParanoid" id="I1CRM0"/>
<keyword evidence="1" id="KW-0175">Coiled coil</keyword>
<sequence length="144" mass="16949">MKQNHTIRETAELVGLSKSTVQNNTVNAEKECTGKKERNFTFQEDGYFCHTSDYARWWKETLQIRGFGYWLAQSTDLNLIEHVWNALERQIERKRLSVKNLQQLKVALQKECVRLDDEFADRLARSMKRRYEAIIKAKSSATGY</sequence>
<dbReference type="Proteomes" id="UP000009138">
    <property type="component" value="Unassembled WGS sequence"/>
</dbReference>
<accession>I1CRM0</accession>
<dbReference type="VEuPathDB" id="FungiDB:RO3G_15811"/>
<dbReference type="GO" id="GO:0003676">
    <property type="term" value="F:nucleic acid binding"/>
    <property type="evidence" value="ECO:0007669"/>
    <property type="project" value="InterPro"/>
</dbReference>